<keyword evidence="3" id="KW-1185">Reference proteome</keyword>
<organism evidence="2 3">
    <name type="scientific">Methylobacterium hispanicum</name>
    <dbReference type="NCBI Taxonomy" id="270350"/>
    <lineage>
        <taxon>Bacteria</taxon>
        <taxon>Pseudomonadati</taxon>
        <taxon>Pseudomonadota</taxon>
        <taxon>Alphaproteobacteria</taxon>
        <taxon>Hyphomicrobiales</taxon>
        <taxon>Methylobacteriaceae</taxon>
        <taxon>Methylobacterium</taxon>
    </lineage>
</organism>
<dbReference type="AlphaFoldDB" id="A0AAV4ZRQ6"/>
<proteinExistence type="predicted"/>
<accession>A0AAV4ZRQ6</accession>
<name>A0AAV4ZRQ6_9HYPH</name>
<evidence type="ECO:0000256" key="1">
    <source>
        <dbReference type="SAM" id="MobiDB-lite"/>
    </source>
</evidence>
<feature type="compositionally biased region" description="Basic residues" evidence="1">
    <location>
        <begin position="233"/>
        <end position="246"/>
    </location>
</feature>
<protein>
    <submittedName>
        <fullName evidence="2">Uncharacterized protein</fullName>
    </submittedName>
</protein>
<dbReference type="EMBL" id="BPQO01000020">
    <property type="protein sequence ID" value="GJD90685.1"/>
    <property type="molecule type" value="Genomic_DNA"/>
</dbReference>
<evidence type="ECO:0000313" key="3">
    <source>
        <dbReference type="Proteomes" id="UP001055247"/>
    </source>
</evidence>
<feature type="compositionally biased region" description="Low complexity" evidence="1">
    <location>
        <begin position="129"/>
        <end position="141"/>
    </location>
</feature>
<evidence type="ECO:0000313" key="2">
    <source>
        <dbReference type="EMBL" id="GJD90685.1"/>
    </source>
</evidence>
<feature type="compositionally biased region" description="Polar residues" evidence="1">
    <location>
        <begin position="24"/>
        <end position="34"/>
    </location>
</feature>
<feature type="region of interest" description="Disordered" evidence="1">
    <location>
        <begin position="110"/>
        <end position="162"/>
    </location>
</feature>
<reference evidence="2" key="2">
    <citation type="submission" date="2021-08" db="EMBL/GenBank/DDBJ databases">
        <authorList>
            <person name="Tani A."/>
            <person name="Ola A."/>
            <person name="Ogura Y."/>
            <person name="Katsura K."/>
            <person name="Hayashi T."/>
        </authorList>
    </citation>
    <scope>NUCLEOTIDE SEQUENCE</scope>
    <source>
        <strain evidence="2">DSM 16372</strain>
    </source>
</reference>
<gene>
    <name evidence="2" type="ORF">BHAOGJBA_4227</name>
</gene>
<reference evidence="2" key="1">
    <citation type="journal article" date="2016" name="Front. Microbiol.">
        <title>Genome Sequence of the Piezophilic, Mesophilic Sulfate-Reducing Bacterium Desulfovibrio indicus J2T.</title>
        <authorList>
            <person name="Cao J."/>
            <person name="Maignien L."/>
            <person name="Shao Z."/>
            <person name="Alain K."/>
            <person name="Jebbar M."/>
        </authorList>
    </citation>
    <scope>NUCLEOTIDE SEQUENCE</scope>
    <source>
        <strain evidence="2">DSM 16372</strain>
    </source>
</reference>
<feature type="region of interest" description="Disordered" evidence="1">
    <location>
        <begin position="196"/>
        <end position="271"/>
    </location>
</feature>
<feature type="region of interest" description="Disordered" evidence="1">
    <location>
        <begin position="1"/>
        <end position="68"/>
    </location>
</feature>
<comment type="caution">
    <text evidence="2">The sequence shown here is derived from an EMBL/GenBank/DDBJ whole genome shotgun (WGS) entry which is preliminary data.</text>
</comment>
<sequence length="271" mass="29510">MPGRAVPPTAAEASRRRPVPAGTHVSTGHRSAVSTIPRIGSLPSGRGRVRFPPSKPEAAPSTAPPTRRLARPGRAIILKASVRRRLPPRRNPWPIALHSGWRTRAIPLPTSRMPAAFPPSSSRRVRTCSGARAGPRTGRPAPARRRRSGTRGWRERSSARAGIAGRVDRGARRLVPGHRPEMPRQPQRVLGVAGCGHPQRVQRQAERQDVGEAGLGEASGGCPALRPPPTRRPAFRHGAGRTRRRPGGRDRPPGRPGRPCPRGRPDRWRCR</sequence>
<dbReference type="Proteomes" id="UP001055247">
    <property type="component" value="Unassembled WGS sequence"/>
</dbReference>